<accession>W7E2X7</accession>
<protein>
    <submittedName>
        <fullName evidence="2">Uncharacterized protein</fullName>
    </submittedName>
</protein>
<comment type="caution">
    <text evidence="2">The sequence shown here is derived from an EMBL/GenBank/DDBJ whole genome shotgun (WGS) entry which is preliminary data.</text>
</comment>
<dbReference type="EMBL" id="ATSX01000012">
    <property type="protein sequence ID" value="EUK17406.1"/>
    <property type="molecule type" value="Genomic_DNA"/>
</dbReference>
<dbReference type="OrthoDB" id="9150984at2"/>
<keyword evidence="1" id="KW-1133">Transmembrane helix</keyword>
<keyword evidence="1" id="KW-0472">Membrane</keyword>
<keyword evidence="2" id="KW-0614">Plasmid</keyword>
<sequence>MYNYFDKIEQKITIKKIIIFSFILTFIFVIFKSLIFPLYIRLFPPSLHLQLYFAVEKECKYKSNCMVHLHKLTPFQWDKAYFFAYNSGYGYQKMQNITDDLKVTGKEDNLVLFTFKGKIVKYSFFETIDFHFFLEHSFFSSVFFSFPSFNINFGTNKDELRKLHYLGNIDDFNNPYDYVGIKYYELTSNNDWLRAGCFIEDYSGLDFGITNSNAVKQCGFSFTNLDQIHLFNPKINKKLH</sequence>
<evidence type="ECO:0000256" key="1">
    <source>
        <dbReference type="SAM" id="Phobius"/>
    </source>
</evidence>
<dbReference type="RefSeq" id="WP_034341145.1">
    <property type="nucleotide sequence ID" value="NZ_ATSX01000012.1"/>
</dbReference>
<evidence type="ECO:0000313" key="3">
    <source>
        <dbReference type="Proteomes" id="UP000019250"/>
    </source>
</evidence>
<geneLocation type="plasmid" evidence="2">
    <name>pB</name>
</geneLocation>
<reference evidence="2 3" key="1">
    <citation type="journal article" date="2014" name="Genome Announc.">
        <title>Draft Genome Sequence of Commensalibacter papalotli MX01, a Symbiont Identified from the Guts of Overwintering Monarch Butterflies.</title>
        <authorList>
            <person name="Servin-Garciduenas L.E."/>
            <person name="Sanchez-Quinto A."/>
            <person name="Martinez-Romero E."/>
        </authorList>
    </citation>
    <scope>NUCLEOTIDE SEQUENCE [LARGE SCALE GENOMIC DNA]</scope>
    <source>
        <strain evidence="3">MX-MONARCH01</strain>
        <plasmid evidence="2">pB</plasmid>
    </source>
</reference>
<evidence type="ECO:0000313" key="2">
    <source>
        <dbReference type="EMBL" id="EUK17406.1"/>
    </source>
</evidence>
<proteinExistence type="predicted"/>
<gene>
    <name evidence="2" type="ORF">COMX_10430</name>
</gene>
<keyword evidence="1" id="KW-0812">Transmembrane</keyword>
<feature type="transmembrane region" description="Helical" evidence="1">
    <location>
        <begin position="17"/>
        <end position="40"/>
    </location>
</feature>
<dbReference type="Proteomes" id="UP000019250">
    <property type="component" value="Unassembled WGS sequence"/>
</dbReference>
<name>W7E2X7_9PROT</name>
<keyword evidence="3" id="KW-1185">Reference proteome</keyword>
<dbReference type="AlphaFoldDB" id="W7E2X7"/>
<organism evidence="2 3">
    <name type="scientific">Commensalibacter papalotli</name>
    <name type="common">ex Servin-Garciduenas et al. 2014</name>
    <dbReference type="NCBI Taxonomy" id="1208583"/>
    <lineage>
        <taxon>Bacteria</taxon>
        <taxon>Pseudomonadati</taxon>
        <taxon>Pseudomonadota</taxon>
        <taxon>Alphaproteobacteria</taxon>
        <taxon>Acetobacterales</taxon>
        <taxon>Acetobacteraceae</taxon>
    </lineage>
</organism>